<keyword evidence="3" id="KW-1003">Cell membrane</keyword>
<comment type="caution">
    <text evidence="12">The sequence shown here is derived from an EMBL/GenBank/DDBJ whole genome shotgun (WGS) entry which is preliminary data.</text>
</comment>
<evidence type="ECO:0000256" key="1">
    <source>
        <dbReference type="ARBA" id="ARBA00004251"/>
    </source>
</evidence>
<dbReference type="Gene3D" id="3.30.1490.310">
    <property type="match status" value="1"/>
</dbReference>
<dbReference type="PRINTS" id="PR00019">
    <property type="entry name" value="LEURICHRPT"/>
</dbReference>
<dbReference type="Pfam" id="PF13855">
    <property type="entry name" value="LRR_8"/>
    <property type="match status" value="3"/>
</dbReference>
<keyword evidence="7 10" id="KW-1133">Transmembrane helix</keyword>
<keyword evidence="8 10" id="KW-0472">Membrane</keyword>
<evidence type="ECO:0000256" key="9">
    <source>
        <dbReference type="ARBA" id="ARBA00023180"/>
    </source>
</evidence>
<sequence>MESRCLSKHKPSSLLIIVMMILLFFMVGWIQAGRHIEEEERKALLQIKASLHEISKSLDVYDILPTWVDDGSKYCEWERIKCGPTTSTYVTELSLRNIFSMNEDENFEEYYWDMKPPARKIWPLNASLFLHFEELRSLDLSMSHIGNMFVSTGSQTVSTLKKLQVLDLSSNLFNESLITSLRSLTSLRALYLQENELSGSFPSQELPNLHGLEVLILSNNFFSGTLPMKALTYFHHLEVLDLSYNFFIGSIPSTIKSLSSLKVVSFAYNHLNGSLSDWLCDLKNLHELDLSNNMFDGKLPECLNMLSSLKMFDISSNQFMGILLPSMFANLTSLEYIDFSHNNFEGSFSFSSFLTHKKLEVVAFISDNEKFMVNTEDPIGWTPMFELKVLVLSNCKLNRPKGSVIPSFLLHQHELRKLDLSHNSLQGQFPNWLINNNTMLEVLTLRSNSFDGNFCLGLYRNYKTRMLDMSGNHMNGTISGDIQKFLPNITHLNLSRNSLHGVIPSSFGDLIELEYLDLSHNELSGEIPTGLFKNIPNLKVVKLSNNSFHGAVLSGNLNWGNIERLHLDSNSFTGKIENRMSTFVELSLLDISNNFFTGVVPSWISNMRYSLTFVSRNNSLGGRFPCGTTLFNFLDISENKFSGPIPSCLNFQSLQHLHLGSNRFTGSIPSTFRNLTELLTLDIGNNYLSGRIPIFLGELSKLRILLLGKNNFSGSIPKELCKLTNASLIDLSSNFLSGSIPSCLQNITGPSDQAFMQTTQYIEGYTGSFYTSVLDRMSIMDEEYERIEIQDEVLFTTKSLSLTYKGNMLDIMSGLDLSCNKLTGIIPEELGSLTQIHVLNLSHNRLSGRIPVKFYNLFNIESLDLSSNCLTGTVPSELVNLKSLAIFNVSFNNLSGRLPDMKAQFSTFTKESYEGNPLLCGLPLENECTNESNVTHPLYKDETDDKWYHVDMTSFYGSSGATWFVIILGFAAVVYINPYWRIRWLDLVEECMYTCYYFLLDSSRKLFMLSSS</sequence>
<feature type="transmembrane region" description="Helical" evidence="10">
    <location>
        <begin position="12"/>
        <end position="32"/>
    </location>
</feature>
<dbReference type="SUPFAM" id="SSF52058">
    <property type="entry name" value="L domain-like"/>
    <property type="match status" value="2"/>
</dbReference>
<dbReference type="EMBL" id="JBCNJP010005148">
    <property type="protein sequence ID" value="KAK9049719.1"/>
    <property type="molecule type" value="Genomic_DNA"/>
</dbReference>
<keyword evidence="6" id="KW-0677">Repeat</keyword>
<dbReference type="Pfam" id="PF08263">
    <property type="entry name" value="LRRNT_2"/>
    <property type="match status" value="1"/>
</dbReference>
<feature type="domain" description="Leucine-rich repeat-containing N-terminal plant-type" evidence="11">
    <location>
        <begin position="39"/>
        <end position="82"/>
    </location>
</feature>
<keyword evidence="5 10" id="KW-0812">Transmembrane</keyword>
<dbReference type="InterPro" id="IPR032675">
    <property type="entry name" value="LRR_dom_sf"/>
</dbReference>
<dbReference type="InterPro" id="IPR051502">
    <property type="entry name" value="RLP_Defense_Trigger"/>
</dbReference>
<gene>
    <name evidence="12" type="ORF">SSX86_031312</name>
</gene>
<protein>
    <recommendedName>
        <fullName evidence="11">Leucine-rich repeat-containing N-terminal plant-type domain-containing protein</fullName>
    </recommendedName>
</protein>
<dbReference type="GO" id="GO:0006952">
    <property type="term" value="P:defense response"/>
    <property type="evidence" value="ECO:0007669"/>
    <property type="project" value="UniProtKB-ARBA"/>
</dbReference>
<dbReference type="FunFam" id="3.80.10.10:FF:000213">
    <property type="entry name" value="Tyrosine-sulfated glycopeptide receptor 1"/>
    <property type="match status" value="1"/>
</dbReference>
<dbReference type="Proteomes" id="UP001408789">
    <property type="component" value="Unassembled WGS sequence"/>
</dbReference>
<dbReference type="FunFam" id="3.80.10.10:FF:000095">
    <property type="entry name" value="LRR receptor-like serine/threonine-protein kinase GSO1"/>
    <property type="match status" value="2"/>
</dbReference>
<evidence type="ECO:0000313" key="13">
    <source>
        <dbReference type="Proteomes" id="UP001408789"/>
    </source>
</evidence>
<evidence type="ECO:0000256" key="2">
    <source>
        <dbReference type="ARBA" id="ARBA00009592"/>
    </source>
</evidence>
<comment type="similarity">
    <text evidence="2">Belongs to the RLP family.</text>
</comment>
<evidence type="ECO:0000256" key="4">
    <source>
        <dbReference type="ARBA" id="ARBA00022614"/>
    </source>
</evidence>
<dbReference type="InterPro" id="IPR013210">
    <property type="entry name" value="LRR_N_plant-typ"/>
</dbReference>
<keyword evidence="9" id="KW-0325">Glycoprotein</keyword>
<dbReference type="PANTHER" id="PTHR48062">
    <property type="entry name" value="RECEPTOR-LIKE PROTEIN 14"/>
    <property type="match status" value="1"/>
</dbReference>
<evidence type="ECO:0000256" key="6">
    <source>
        <dbReference type="ARBA" id="ARBA00022737"/>
    </source>
</evidence>
<proteinExistence type="inferred from homology"/>
<evidence type="ECO:0000259" key="11">
    <source>
        <dbReference type="Pfam" id="PF08263"/>
    </source>
</evidence>
<evidence type="ECO:0000256" key="3">
    <source>
        <dbReference type="ARBA" id="ARBA00022475"/>
    </source>
</evidence>
<keyword evidence="13" id="KW-1185">Reference proteome</keyword>
<keyword evidence="4" id="KW-0433">Leucine-rich repeat</keyword>
<evidence type="ECO:0000256" key="10">
    <source>
        <dbReference type="SAM" id="Phobius"/>
    </source>
</evidence>
<dbReference type="InterPro" id="IPR003591">
    <property type="entry name" value="Leu-rich_rpt_typical-subtyp"/>
</dbReference>
<evidence type="ECO:0000256" key="7">
    <source>
        <dbReference type="ARBA" id="ARBA00022989"/>
    </source>
</evidence>
<evidence type="ECO:0000313" key="12">
    <source>
        <dbReference type="EMBL" id="KAK9049719.1"/>
    </source>
</evidence>
<evidence type="ECO:0000256" key="5">
    <source>
        <dbReference type="ARBA" id="ARBA00022692"/>
    </source>
</evidence>
<dbReference type="SMART" id="SM00369">
    <property type="entry name" value="LRR_TYP"/>
    <property type="match status" value="11"/>
</dbReference>
<dbReference type="GO" id="GO:0051707">
    <property type="term" value="P:response to other organism"/>
    <property type="evidence" value="ECO:0007669"/>
    <property type="project" value="UniProtKB-ARBA"/>
</dbReference>
<comment type="subcellular location">
    <subcellularLocation>
        <location evidence="1">Cell membrane</location>
        <topology evidence="1">Single-pass type I membrane protein</topology>
    </subcellularLocation>
</comment>
<dbReference type="PANTHER" id="PTHR48062:SF21">
    <property type="entry name" value="RECEPTOR-LIKE PROTEIN 12"/>
    <property type="match status" value="1"/>
</dbReference>
<dbReference type="AlphaFoldDB" id="A0AAP0C9U1"/>
<evidence type="ECO:0000256" key="8">
    <source>
        <dbReference type="ARBA" id="ARBA00023136"/>
    </source>
</evidence>
<organism evidence="12 13">
    <name type="scientific">Deinandra increscens subsp. villosa</name>
    <dbReference type="NCBI Taxonomy" id="3103831"/>
    <lineage>
        <taxon>Eukaryota</taxon>
        <taxon>Viridiplantae</taxon>
        <taxon>Streptophyta</taxon>
        <taxon>Embryophyta</taxon>
        <taxon>Tracheophyta</taxon>
        <taxon>Spermatophyta</taxon>
        <taxon>Magnoliopsida</taxon>
        <taxon>eudicotyledons</taxon>
        <taxon>Gunneridae</taxon>
        <taxon>Pentapetalae</taxon>
        <taxon>asterids</taxon>
        <taxon>campanulids</taxon>
        <taxon>Asterales</taxon>
        <taxon>Asteraceae</taxon>
        <taxon>Asteroideae</taxon>
        <taxon>Heliantheae alliance</taxon>
        <taxon>Madieae</taxon>
        <taxon>Madiinae</taxon>
        <taxon>Deinandra</taxon>
    </lineage>
</organism>
<dbReference type="Pfam" id="PF00560">
    <property type="entry name" value="LRR_1"/>
    <property type="match status" value="5"/>
</dbReference>
<accession>A0AAP0C9U1</accession>
<dbReference type="Gene3D" id="3.80.10.10">
    <property type="entry name" value="Ribonuclease Inhibitor"/>
    <property type="match status" value="3"/>
</dbReference>
<name>A0AAP0C9U1_9ASTR</name>
<dbReference type="InterPro" id="IPR001611">
    <property type="entry name" value="Leu-rich_rpt"/>
</dbReference>
<feature type="transmembrane region" description="Helical" evidence="10">
    <location>
        <begin position="955"/>
        <end position="976"/>
    </location>
</feature>
<dbReference type="GO" id="GO:0005886">
    <property type="term" value="C:plasma membrane"/>
    <property type="evidence" value="ECO:0007669"/>
    <property type="project" value="UniProtKB-SubCell"/>
</dbReference>
<reference evidence="12 13" key="1">
    <citation type="submission" date="2024-04" db="EMBL/GenBank/DDBJ databases">
        <title>The reference genome of an endangered Asteraceae, Deinandra increscens subsp. villosa, native to the Central Coast of California.</title>
        <authorList>
            <person name="Guilliams M."/>
            <person name="Hasenstab-Lehman K."/>
            <person name="Meyer R."/>
            <person name="Mcevoy S."/>
        </authorList>
    </citation>
    <scope>NUCLEOTIDE SEQUENCE [LARGE SCALE GENOMIC DNA]</scope>
    <source>
        <tissue evidence="12">Leaf</tissue>
    </source>
</reference>